<name>A0ACC1IC85_9FUNG</name>
<keyword evidence="2" id="KW-1185">Reference proteome</keyword>
<protein>
    <submittedName>
        <fullName evidence="1">Uncharacterized protein</fullName>
    </submittedName>
</protein>
<comment type="caution">
    <text evidence="1">The sequence shown here is derived from an EMBL/GenBank/DDBJ whole genome shotgun (WGS) entry which is preliminary data.</text>
</comment>
<evidence type="ECO:0000313" key="2">
    <source>
        <dbReference type="Proteomes" id="UP001150581"/>
    </source>
</evidence>
<proteinExistence type="predicted"/>
<dbReference type="Proteomes" id="UP001150581">
    <property type="component" value="Unassembled WGS sequence"/>
</dbReference>
<accession>A0ACC1IC85</accession>
<reference evidence="1" key="1">
    <citation type="submission" date="2022-07" db="EMBL/GenBank/DDBJ databases">
        <title>Phylogenomic reconstructions and comparative analyses of Kickxellomycotina fungi.</title>
        <authorList>
            <person name="Reynolds N.K."/>
            <person name="Stajich J.E."/>
            <person name="Barry K."/>
            <person name="Grigoriev I.V."/>
            <person name="Crous P."/>
            <person name="Smith M.E."/>
        </authorList>
    </citation>
    <scope>NUCLEOTIDE SEQUENCE</scope>
    <source>
        <strain evidence="1">Benny 63K</strain>
    </source>
</reference>
<dbReference type="EMBL" id="JANBPG010001025">
    <property type="protein sequence ID" value="KAJ1892250.1"/>
    <property type="molecule type" value="Genomic_DNA"/>
</dbReference>
<gene>
    <name evidence="1" type="ORF">LPJ66_006457</name>
</gene>
<organism evidence="1 2">
    <name type="scientific">Kickxella alabastrina</name>
    <dbReference type="NCBI Taxonomy" id="61397"/>
    <lineage>
        <taxon>Eukaryota</taxon>
        <taxon>Fungi</taxon>
        <taxon>Fungi incertae sedis</taxon>
        <taxon>Zoopagomycota</taxon>
        <taxon>Kickxellomycotina</taxon>
        <taxon>Kickxellomycetes</taxon>
        <taxon>Kickxellales</taxon>
        <taxon>Kickxellaceae</taxon>
        <taxon>Kickxella</taxon>
    </lineage>
</organism>
<sequence length="643" mass="68159">MINNNAEALWSSTSNDKYNTQFQQPTRHVSPLQQRASIATVAPQIDTQYGNLTASVQQQINAIGSMLAAVPNGNCAPSNGTATAMDIFDTYALHAPFMSQVSADPFCTDPASAAATAATSSGSPAAMPLISDIPSQIKGNDISLFNWYDPPISSASTLIPNTTGSSLGLASSSSSLKPSTWQSKKRRMTLPQVTTSPSIPSSEPFFNKLIQYRRLSNMNQTNNYTVRMLPHIDRGFFRATDDWTCYRRNYFQISSTFWMTGSTGPVNNPECPCLVSSADGQGVLTVTQFSLGISAEVADCDAPVELVQHTPKRDKGPQSIPTPLPIRAHASNLDDSSGPSNTVCFERLQFKTATANNGKRRAAQQYYSLTIELYAECANGENILVASMQSSPVVVRGRSPGHYADGSKRRNTTTSNIRPSANSSTTLLSKHDTQKRKKRSLSVAATQGQSSSNGSLVPAPSNSSSSMGSDGGLAGSSTQTDSVANAIAAAAAAVTATGTPRYDLLANDVAHVFPDLNLSVAAVASTATANQNQLIDTLLVSAPPPLTINPMEAIQDIGMPYSQQTSPSAVMMPDPSLFGGMQAQMHSPQLTLDSYSLSSSSVSLTKSNESMNRESAAAAATVAIQTLMPTVNRPDSSAFDNNY</sequence>
<evidence type="ECO:0000313" key="1">
    <source>
        <dbReference type="EMBL" id="KAJ1892250.1"/>
    </source>
</evidence>